<accession>A0AAV0WQE0</accession>
<dbReference type="Proteomes" id="UP001160148">
    <property type="component" value="Unassembled WGS sequence"/>
</dbReference>
<gene>
    <name evidence="1" type="ORF">MEUPH1_LOCUS13395</name>
</gene>
<evidence type="ECO:0000313" key="2">
    <source>
        <dbReference type="Proteomes" id="UP001160148"/>
    </source>
</evidence>
<reference evidence="1 2" key="1">
    <citation type="submission" date="2023-01" db="EMBL/GenBank/DDBJ databases">
        <authorList>
            <person name="Whitehead M."/>
        </authorList>
    </citation>
    <scope>NUCLEOTIDE SEQUENCE [LARGE SCALE GENOMIC DNA]</scope>
</reference>
<dbReference type="EMBL" id="CARXXK010000002">
    <property type="protein sequence ID" value="CAI6357807.1"/>
    <property type="molecule type" value="Genomic_DNA"/>
</dbReference>
<sequence>MVIAGLVPAHLLAWERSERHRRKSEEDQERLKDVIREEVIHKWQQEWNREPNGQWTRSLIKDLSAWVNRKHGTVDFHTTQMLSGHGCFGKYLWRFKKLDNPRCIDCGEPTDDAEHVMFRCGRWERDRRALEVELEEPIGANNIVEIMLKRNTNWEAVKRFIGRVQFRREEEERVRQKRNH</sequence>
<dbReference type="AlphaFoldDB" id="A0AAV0WQE0"/>
<keyword evidence="2" id="KW-1185">Reference proteome</keyword>
<name>A0AAV0WQE0_9HEMI</name>
<comment type="caution">
    <text evidence="1">The sequence shown here is derived from an EMBL/GenBank/DDBJ whole genome shotgun (WGS) entry which is preliminary data.</text>
</comment>
<protein>
    <recommendedName>
        <fullName evidence="3">Reverse transcriptase</fullName>
    </recommendedName>
</protein>
<evidence type="ECO:0008006" key="3">
    <source>
        <dbReference type="Google" id="ProtNLM"/>
    </source>
</evidence>
<proteinExistence type="predicted"/>
<organism evidence="1 2">
    <name type="scientific">Macrosiphum euphorbiae</name>
    <name type="common">potato aphid</name>
    <dbReference type="NCBI Taxonomy" id="13131"/>
    <lineage>
        <taxon>Eukaryota</taxon>
        <taxon>Metazoa</taxon>
        <taxon>Ecdysozoa</taxon>
        <taxon>Arthropoda</taxon>
        <taxon>Hexapoda</taxon>
        <taxon>Insecta</taxon>
        <taxon>Pterygota</taxon>
        <taxon>Neoptera</taxon>
        <taxon>Paraneoptera</taxon>
        <taxon>Hemiptera</taxon>
        <taxon>Sternorrhyncha</taxon>
        <taxon>Aphidomorpha</taxon>
        <taxon>Aphidoidea</taxon>
        <taxon>Aphididae</taxon>
        <taxon>Macrosiphini</taxon>
        <taxon>Macrosiphum</taxon>
    </lineage>
</organism>
<evidence type="ECO:0000313" key="1">
    <source>
        <dbReference type="EMBL" id="CAI6357807.1"/>
    </source>
</evidence>